<accession>A0A6H1ZXL0</accession>
<protein>
    <submittedName>
        <fullName evidence="2">Uncharacterized protein</fullName>
    </submittedName>
</protein>
<organism evidence="2">
    <name type="scientific">viral metagenome</name>
    <dbReference type="NCBI Taxonomy" id="1070528"/>
    <lineage>
        <taxon>unclassified sequences</taxon>
        <taxon>metagenomes</taxon>
        <taxon>organismal metagenomes</taxon>
    </lineage>
</organism>
<keyword evidence="1" id="KW-0175">Coiled coil</keyword>
<reference evidence="2" key="1">
    <citation type="submission" date="2020-03" db="EMBL/GenBank/DDBJ databases">
        <title>The deep terrestrial virosphere.</title>
        <authorList>
            <person name="Holmfeldt K."/>
            <person name="Nilsson E."/>
            <person name="Simone D."/>
            <person name="Lopez-Fernandez M."/>
            <person name="Wu X."/>
            <person name="de Brujin I."/>
            <person name="Lundin D."/>
            <person name="Andersson A."/>
            <person name="Bertilsson S."/>
            <person name="Dopson M."/>
        </authorList>
    </citation>
    <scope>NUCLEOTIDE SEQUENCE</scope>
    <source>
        <strain evidence="2">TM448A02608</strain>
    </source>
</reference>
<evidence type="ECO:0000256" key="1">
    <source>
        <dbReference type="SAM" id="Coils"/>
    </source>
</evidence>
<dbReference type="EMBL" id="MT144329">
    <property type="protein sequence ID" value="QJA52304.1"/>
    <property type="molecule type" value="Genomic_DNA"/>
</dbReference>
<evidence type="ECO:0000313" key="2">
    <source>
        <dbReference type="EMBL" id="QJA52304.1"/>
    </source>
</evidence>
<sequence>MRGWWNDIASNRQGNGRTRRTVMSFETAMILEKKIAELQAEIETLKKEIVALKKKAPKK</sequence>
<name>A0A6H1ZXL0_9ZZZZ</name>
<dbReference type="AlphaFoldDB" id="A0A6H1ZXL0"/>
<feature type="coiled-coil region" evidence="1">
    <location>
        <begin position="28"/>
        <end position="55"/>
    </location>
</feature>
<gene>
    <name evidence="2" type="ORF">TM448A02608_0005</name>
</gene>
<proteinExistence type="predicted"/>